<evidence type="ECO:0000313" key="2">
    <source>
        <dbReference type="EMBL" id="SVC65664.1"/>
    </source>
</evidence>
<gene>
    <name evidence="2" type="ORF">METZ01_LOCUS318518</name>
</gene>
<dbReference type="SUPFAM" id="SSF51735">
    <property type="entry name" value="NAD(P)-binding Rossmann-fold domains"/>
    <property type="match status" value="1"/>
</dbReference>
<dbReference type="PANTHER" id="PTHR11092">
    <property type="entry name" value="SUGAR NUCLEOTIDE EPIMERASE RELATED"/>
    <property type="match status" value="1"/>
</dbReference>
<dbReference type="InterPro" id="IPR001509">
    <property type="entry name" value="Epimerase_deHydtase"/>
</dbReference>
<dbReference type="PANTHER" id="PTHR11092:SF0">
    <property type="entry name" value="EPIMERASE FAMILY PROTEIN SDR39U1"/>
    <property type="match status" value="1"/>
</dbReference>
<proteinExistence type="predicted"/>
<dbReference type="Pfam" id="PF01370">
    <property type="entry name" value="Epimerase"/>
    <property type="match status" value="1"/>
</dbReference>
<evidence type="ECO:0000259" key="1">
    <source>
        <dbReference type="Pfam" id="PF01370"/>
    </source>
</evidence>
<feature type="domain" description="NAD-dependent epimerase/dehydratase" evidence="1">
    <location>
        <begin position="4"/>
        <end position="166"/>
    </location>
</feature>
<feature type="non-terminal residue" evidence="2">
    <location>
        <position position="167"/>
    </location>
</feature>
<name>A0A382NWX0_9ZZZZ</name>
<reference evidence="2" key="1">
    <citation type="submission" date="2018-05" db="EMBL/GenBank/DDBJ databases">
        <authorList>
            <person name="Lanie J.A."/>
            <person name="Ng W.-L."/>
            <person name="Kazmierczak K.M."/>
            <person name="Andrzejewski T.M."/>
            <person name="Davidsen T.M."/>
            <person name="Wayne K.J."/>
            <person name="Tettelin H."/>
            <person name="Glass J.I."/>
            <person name="Rusch D."/>
            <person name="Podicherti R."/>
            <person name="Tsui H.-C.T."/>
            <person name="Winkler M.E."/>
        </authorList>
    </citation>
    <scope>NUCLEOTIDE SEQUENCE</scope>
</reference>
<sequence>MMRVAITGSTGYLGSELSRILPTQGHDVIPAVRGDSQNPESIWNPQLGWVRPNALNEVDVVIHLAGENIGSRWTTERKEALMTSRRDATKLLIKHLQQLESPPKVFISASAVGIYGDRGEELLTEVSDIGSGSLVDICQAWEASTDLAASSMRVVKLRLSTIFGAGA</sequence>
<dbReference type="InterPro" id="IPR036291">
    <property type="entry name" value="NAD(P)-bd_dom_sf"/>
</dbReference>
<protein>
    <recommendedName>
        <fullName evidence="1">NAD-dependent epimerase/dehydratase domain-containing protein</fullName>
    </recommendedName>
</protein>
<dbReference type="Gene3D" id="3.40.50.720">
    <property type="entry name" value="NAD(P)-binding Rossmann-like Domain"/>
    <property type="match status" value="1"/>
</dbReference>
<accession>A0A382NWX0</accession>
<dbReference type="AlphaFoldDB" id="A0A382NWX0"/>
<organism evidence="2">
    <name type="scientific">marine metagenome</name>
    <dbReference type="NCBI Taxonomy" id="408172"/>
    <lineage>
        <taxon>unclassified sequences</taxon>
        <taxon>metagenomes</taxon>
        <taxon>ecological metagenomes</taxon>
    </lineage>
</organism>
<dbReference type="EMBL" id="UINC01103352">
    <property type="protein sequence ID" value="SVC65664.1"/>
    <property type="molecule type" value="Genomic_DNA"/>
</dbReference>